<sequence length="120" mass="13520">MQSADSLIQDIMAGVKVPVQDPVPLRCLLEQTYKVAEELKLNLTLSRWIALGNHYAAMINRLQAGDKLPPVEEEAFNEISAAAEEASAFVLRSYHEQLKLNIDRTEIFLLAVHFEAALQW</sequence>
<dbReference type="AlphaFoldDB" id="A0A1V0UW34"/>
<dbReference type="RefSeq" id="WP_024094960.1">
    <property type="nucleotide sequence ID" value="NZ_CP019794.1"/>
</dbReference>
<dbReference type="PROSITE" id="PS51372">
    <property type="entry name" value="PRD_2"/>
    <property type="match status" value="1"/>
</dbReference>
<dbReference type="GeneID" id="64218178"/>
<dbReference type="InterPro" id="IPR036634">
    <property type="entry name" value="PRD_sf"/>
</dbReference>
<name>A0A1V0UW34_9BACL</name>
<dbReference type="Gene3D" id="1.10.1790.10">
    <property type="entry name" value="PRD domain"/>
    <property type="match status" value="1"/>
</dbReference>
<evidence type="ECO:0000313" key="1">
    <source>
        <dbReference type="EMBL" id="ARF69414.1"/>
    </source>
</evidence>
<dbReference type="SUPFAM" id="SSF63520">
    <property type="entry name" value="PTS-regulatory domain, PRD"/>
    <property type="match status" value="1"/>
</dbReference>
<evidence type="ECO:0000313" key="2">
    <source>
        <dbReference type="Proteomes" id="UP000192727"/>
    </source>
</evidence>
<reference evidence="1 2" key="1">
    <citation type="submission" date="2017-03" db="EMBL/GenBank/DDBJ databases">
        <title>Paenibacillus larvae genome sequencing.</title>
        <authorList>
            <person name="Dingman D.W."/>
        </authorList>
    </citation>
    <scope>NUCLEOTIDE SEQUENCE [LARGE SCALE GENOMIC DNA]</scope>
    <source>
        <strain evidence="1 2">SAG 10367</strain>
    </source>
</reference>
<dbReference type="GO" id="GO:0006355">
    <property type="term" value="P:regulation of DNA-templated transcription"/>
    <property type="evidence" value="ECO:0007669"/>
    <property type="project" value="InterPro"/>
</dbReference>
<dbReference type="EMBL" id="CP020557">
    <property type="protein sequence ID" value="ARF69414.1"/>
    <property type="molecule type" value="Genomic_DNA"/>
</dbReference>
<proteinExistence type="predicted"/>
<protein>
    <submittedName>
        <fullName evidence="1">Uncharacterized protein</fullName>
    </submittedName>
</protein>
<gene>
    <name evidence="1" type="ORF">B7C51_18735</name>
</gene>
<dbReference type="InterPro" id="IPR011608">
    <property type="entry name" value="PRD"/>
</dbReference>
<dbReference type="Proteomes" id="UP000192727">
    <property type="component" value="Chromosome"/>
</dbReference>
<dbReference type="Pfam" id="PF00874">
    <property type="entry name" value="PRD"/>
    <property type="match status" value="1"/>
</dbReference>
<organism evidence="1 2">
    <name type="scientific">Paenibacillus larvae subsp. pulvifaciens</name>
    <dbReference type="NCBI Taxonomy" id="1477"/>
    <lineage>
        <taxon>Bacteria</taxon>
        <taxon>Bacillati</taxon>
        <taxon>Bacillota</taxon>
        <taxon>Bacilli</taxon>
        <taxon>Bacillales</taxon>
        <taxon>Paenibacillaceae</taxon>
        <taxon>Paenibacillus</taxon>
    </lineage>
</organism>
<accession>A0A1V0UW34</accession>